<comment type="caution">
    <text evidence="3">The sequence shown here is derived from an EMBL/GenBank/DDBJ whole genome shotgun (WGS) entry which is preliminary data.</text>
</comment>
<evidence type="ECO:0000313" key="4">
    <source>
        <dbReference type="Proteomes" id="UP000751190"/>
    </source>
</evidence>
<dbReference type="InterPro" id="IPR050704">
    <property type="entry name" value="Peptidase_C85-like"/>
</dbReference>
<dbReference type="Pfam" id="PF02338">
    <property type="entry name" value="OTU"/>
    <property type="match status" value="1"/>
</dbReference>
<feature type="domain" description="OTU" evidence="2">
    <location>
        <begin position="88"/>
        <end position="179"/>
    </location>
</feature>
<dbReference type="InterPro" id="IPR003323">
    <property type="entry name" value="OTU_dom"/>
</dbReference>
<reference evidence="3" key="1">
    <citation type="submission" date="2021-05" db="EMBL/GenBank/DDBJ databases">
        <title>The genome of the haptophyte Pavlova lutheri (Diacronema luteri, Pavlovales) - a model for lipid biosynthesis in eukaryotic algae.</title>
        <authorList>
            <person name="Hulatt C.J."/>
            <person name="Posewitz M.C."/>
        </authorList>
    </citation>
    <scope>NUCLEOTIDE SEQUENCE</scope>
    <source>
        <strain evidence="3">NIVA-4/92</strain>
    </source>
</reference>
<gene>
    <name evidence="3" type="ORF">KFE25_007342</name>
</gene>
<evidence type="ECO:0000256" key="1">
    <source>
        <dbReference type="SAM" id="MobiDB-lite"/>
    </source>
</evidence>
<dbReference type="AlphaFoldDB" id="A0A8J5XR27"/>
<dbReference type="PANTHER" id="PTHR12419:SF11">
    <property type="entry name" value="OTU DOMAIN-CONTAINING PROTEIN DDB_G0284757"/>
    <property type="match status" value="1"/>
</dbReference>
<protein>
    <recommendedName>
        <fullName evidence="2">OTU domain-containing protein</fullName>
    </recommendedName>
</protein>
<keyword evidence="4" id="KW-1185">Reference proteome</keyword>
<dbReference type="OrthoDB" id="415023at2759"/>
<proteinExistence type="predicted"/>
<dbReference type="GO" id="GO:0016579">
    <property type="term" value="P:protein deubiquitination"/>
    <property type="evidence" value="ECO:0007669"/>
    <property type="project" value="TreeGrafter"/>
</dbReference>
<organism evidence="3 4">
    <name type="scientific">Diacronema lutheri</name>
    <name type="common">Unicellular marine alga</name>
    <name type="synonym">Monochrysis lutheri</name>
    <dbReference type="NCBI Taxonomy" id="2081491"/>
    <lineage>
        <taxon>Eukaryota</taxon>
        <taxon>Haptista</taxon>
        <taxon>Haptophyta</taxon>
        <taxon>Pavlovophyceae</taxon>
        <taxon>Pavlovales</taxon>
        <taxon>Pavlovaceae</taxon>
        <taxon>Diacronema</taxon>
    </lineage>
</organism>
<feature type="region of interest" description="Disordered" evidence="1">
    <location>
        <begin position="35"/>
        <end position="55"/>
    </location>
</feature>
<dbReference type="GO" id="GO:0004843">
    <property type="term" value="F:cysteine-type deubiquitinase activity"/>
    <property type="evidence" value="ECO:0007669"/>
    <property type="project" value="TreeGrafter"/>
</dbReference>
<evidence type="ECO:0000259" key="2">
    <source>
        <dbReference type="Pfam" id="PF02338"/>
    </source>
</evidence>
<accession>A0A8J5XR27</accession>
<dbReference type="EMBL" id="JAGTXO010000003">
    <property type="protein sequence ID" value="KAG8468824.1"/>
    <property type="molecule type" value="Genomic_DNA"/>
</dbReference>
<dbReference type="SUPFAM" id="SSF54001">
    <property type="entry name" value="Cysteine proteinases"/>
    <property type="match status" value="1"/>
</dbReference>
<sequence length="210" mass="23029">MSSALHRARAARAISIQPMPIAAMEAMHRATGDMSARGGRTGFTPRINPAKSSYKPTDLESQHYALIAKLAEFSLAERPTTQDLNAQFRAIADQLYGDEAQHTEVRQMAIEQLITSPHLYVEFVAKSSESYDDYTDRMSLPDTPGDHVTLQAVSDYLSLPINLITPTDAGLILVVPTETLPAENDASNSPLWLAHWGDASYKSIGRMIVS</sequence>
<name>A0A8J5XR27_DIALT</name>
<dbReference type="InterPro" id="IPR038765">
    <property type="entry name" value="Papain-like_cys_pep_sf"/>
</dbReference>
<evidence type="ECO:0000313" key="3">
    <source>
        <dbReference type="EMBL" id="KAG8468824.1"/>
    </source>
</evidence>
<dbReference type="PANTHER" id="PTHR12419">
    <property type="entry name" value="OTU DOMAIN CONTAINING PROTEIN"/>
    <property type="match status" value="1"/>
</dbReference>
<dbReference type="Gene3D" id="3.90.70.80">
    <property type="match status" value="1"/>
</dbReference>
<dbReference type="Proteomes" id="UP000751190">
    <property type="component" value="Unassembled WGS sequence"/>
</dbReference>